<gene>
    <name evidence="2" type="ORF">Cadr_000004950</name>
</gene>
<protein>
    <submittedName>
        <fullName evidence="2">Uncharacterized protein</fullName>
    </submittedName>
</protein>
<evidence type="ECO:0000313" key="3">
    <source>
        <dbReference type="Proteomes" id="UP000299084"/>
    </source>
</evidence>
<comment type="caution">
    <text evidence="2">The sequence shown here is derived from an EMBL/GenBank/DDBJ whole genome shotgun (WGS) entry which is preliminary data.</text>
</comment>
<evidence type="ECO:0000313" key="2">
    <source>
        <dbReference type="EMBL" id="KAB1281197.1"/>
    </source>
</evidence>
<sequence length="92" mass="10682">MADMSHIKRREQDVAGNYRGEESTGPKRPDEEFVLLSKNNGMELGASLKTPTLVWFCETDILCHTSAYSDYIQHQINDKEERAFLENLVIYW</sequence>
<name>A0A5N4ECU8_CAMDR</name>
<organism evidence="2 3">
    <name type="scientific">Camelus dromedarius</name>
    <name type="common">Dromedary</name>
    <name type="synonym">Arabian camel</name>
    <dbReference type="NCBI Taxonomy" id="9838"/>
    <lineage>
        <taxon>Eukaryota</taxon>
        <taxon>Metazoa</taxon>
        <taxon>Chordata</taxon>
        <taxon>Craniata</taxon>
        <taxon>Vertebrata</taxon>
        <taxon>Euteleostomi</taxon>
        <taxon>Mammalia</taxon>
        <taxon>Eutheria</taxon>
        <taxon>Laurasiatheria</taxon>
        <taxon>Artiodactyla</taxon>
        <taxon>Tylopoda</taxon>
        <taxon>Camelidae</taxon>
        <taxon>Camelus</taxon>
    </lineage>
</organism>
<reference evidence="2 3" key="1">
    <citation type="journal article" date="2019" name="Mol. Ecol. Resour.">
        <title>Improving Illumina assemblies with Hi-C and long reads: an example with the North African dromedary.</title>
        <authorList>
            <person name="Elbers J.P."/>
            <person name="Rogers M.F."/>
            <person name="Perelman P.L."/>
            <person name="Proskuryakova A.A."/>
            <person name="Serdyukova N.A."/>
            <person name="Johnson W.E."/>
            <person name="Horin P."/>
            <person name="Corander J."/>
            <person name="Murphy D."/>
            <person name="Burger P.A."/>
        </authorList>
    </citation>
    <scope>NUCLEOTIDE SEQUENCE [LARGE SCALE GENOMIC DNA]</scope>
    <source>
        <strain evidence="2">Drom800</strain>
        <tissue evidence="2">Blood</tissue>
    </source>
</reference>
<keyword evidence="3" id="KW-1185">Reference proteome</keyword>
<evidence type="ECO:0000256" key="1">
    <source>
        <dbReference type="SAM" id="MobiDB-lite"/>
    </source>
</evidence>
<accession>A0A5N4ECU8</accession>
<feature type="region of interest" description="Disordered" evidence="1">
    <location>
        <begin position="1"/>
        <end position="31"/>
    </location>
</feature>
<feature type="compositionally biased region" description="Basic and acidic residues" evidence="1">
    <location>
        <begin position="19"/>
        <end position="31"/>
    </location>
</feature>
<dbReference type="Proteomes" id="UP000299084">
    <property type="component" value="Unassembled WGS sequence"/>
</dbReference>
<dbReference type="EMBL" id="JWIN03000003">
    <property type="protein sequence ID" value="KAB1281197.1"/>
    <property type="molecule type" value="Genomic_DNA"/>
</dbReference>
<proteinExistence type="predicted"/>
<dbReference type="AlphaFoldDB" id="A0A5N4ECU8"/>